<dbReference type="Pfam" id="PF00656">
    <property type="entry name" value="Peptidase_C14"/>
    <property type="match status" value="1"/>
</dbReference>
<evidence type="ECO:0000313" key="5">
    <source>
        <dbReference type="EMBL" id="MCX3062506.1"/>
    </source>
</evidence>
<dbReference type="Pfam" id="PF24410">
    <property type="entry name" value="wHTH-HSP90_Na-assoc"/>
    <property type="match status" value="1"/>
</dbReference>
<reference evidence="5" key="1">
    <citation type="submission" date="2022-10" db="EMBL/GenBank/DDBJ databases">
        <title>Streptomyces beihaiensis sp. nov., a chitin degrading actinobacterium, isolated from shrimp pond soil.</title>
        <authorList>
            <person name="Xie J."/>
            <person name="Shen N."/>
        </authorList>
    </citation>
    <scope>NUCLEOTIDE SEQUENCE</scope>
    <source>
        <strain evidence="5">GXMU-J5</strain>
    </source>
</reference>
<dbReference type="InterPro" id="IPR029030">
    <property type="entry name" value="Caspase-like_dom_sf"/>
</dbReference>
<proteinExistence type="predicted"/>
<dbReference type="InterPro" id="IPR056506">
    <property type="entry name" value="iHD-CE"/>
</dbReference>
<dbReference type="EMBL" id="JAPHNL010000274">
    <property type="protein sequence ID" value="MCX3062506.1"/>
    <property type="molecule type" value="Genomic_DNA"/>
</dbReference>
<dbReference type="InterPro" id="IPR056507">
    <property type="entry name" value="wHTH-HSP90_Na-assoc"/>
</dbReference>
<evidence type="ECO:0000259" key="4">
    <source>
        <dbReference type="Pfam" id="PF24410"/>
    </source>
</evidence>
<dbReference type="InterPro" id="IPR052039">
    <property type="entry name" value="Caspase-related_regulators"/>
</dbReference>
<evidence type="ECO:0000313" key="6">
    <source>
        <dbReference type="Proteomes" id="UP001163064"/>
    </source>
</evidence>
<dbReference type="RefSeq" id="WP_266602791.1">
    <property type="nucleotide sequence ID" value="NZ_JAPHNL010000274.1"/>
</dbReference>
<dbReference type="PRINTS" id="PR00775">
    <property type="entry name" value="HEATSHOCK90"/>
</dbReference>
<dbReference type="SUPFAM" id="SSF55874">
    <property type="entry name" value="ATPase domain of HSP90 chaperone/DNA topoisomerase II/histidine kinase"/>
    <property type="match status" value="1"/>
</dbReference>
<feature type="domain" description="iHD-CE" evidence="3">
    <location>
        <begin position="250"/>
        <end position="596"/>
    </location>
</feature>
<dbReference type="Gene3D" id="3.40.50.1460">
    <property type="match status" value="1"/>
</dbReference>
<keyword evidence="6" id="KW-1185">Reference proteome</keyword>
<organism evidence="5 6">
    <name type="scientific">Streptomyces beihaiensis</name>
    <dbReference type="NCBI Taxonomy" id="2984495"/>
    <lineage>
        <taxon>Bacteria</taxon>
        <taxon>Bacillati</taxon>
        <taxon>Actinomycetota</taxon>
        <taxon>Actinomycetes</taxon>
        <taxon>Kitasatosporales</taxon>
        <taxon>Streptomycetaceae</taxon>
        <taxon>Streptomyces</taxon>
    </lineage>
</organism>
<dbReference type="PANTHER" id="PTHR22576">
    <property type="entry name" value="MUCOSA ASSOCIATED LYMPHOID TISSUE LYMPHOMA TRANSLOCATION PROTEIN 1/PARACASPASE"/>
    <property type="match status" value="1"/>
</dbReference>
<dbReference type="SUPFAM" id="SSF52129">
    <property type="entry name" value="Caspase-like"/>
    <property type="match status" value="1"/>
</dbReference>
<name>A0ABT3U1C5_9ACTN</name>
<dbReference type="Proteomes" id="UP001163064">
    <property type="component" value="Unassembled WGS sequence"/>
</dbReference>
<dbReference type="PANTHER" id="PTHR22576:SF37">
    <property type="entry name" value="MUCOSA-ASSOCIATED LYMPHOID TISSUE LYMPHOMA TRANSLOCATION PROTEIN 1"/>
    <property type="match status" value="1"/>
</dbReference>
<feature type="domain" description="Peptidase C14 caspase" evidence="2">
    <location>
        <begin position="5"/>
        <end position="226"/>
    </location>
</feature>
<evidence type="ECO:0000259" key="2">
    <source>
        <dbReference type="Pfam" id="PF00656"/>
    </source>
</evidence>
<sequence>MNEMRRALLVGVGRVPDRAEELAPLDAVVEADLRLMESALRPAGYTVETLLDPHLSRLRRRVYECARDMPADGVLLLYFTGHGVRIGERDYLVPADAAWPDDGVWQEVYTESLLPAAISPLLKDCKAGTVLWVIDACRTEQTDGTTAFGNSVDSGPPGGGYAVLTGCSHGERGGYGPEGSFFTRGLADALGPLSPARTVTEVFDAARAATARAARAVGVSQRPAVRFGTNHETRTRGAEICPGRSLKEDWLKAALDTPLWSRVPSGQLAEAEHFRQCLADFVDQCARTLHHAQERLPYDDRWADDTFVVRLLHRHLPELLPASAELSAVEVAASVAVVFLHESGWAERLSQAAETDPCDTARKPGADAYRLHFEQIAEQHRSVSRRAVDCRARGRESDAAAVTMWLVHRWIADRFETDDAPVAPAVARRLLEAMGVSADRAQEPAEALCAMAAGLSTEEPLDALVAAPDKVLLRAGHRPLRIRPLAGLLRLAAVLAVDARTFPDVVAEHLGVTDPIMPEQVVAVARELGWVREGDALHLDALCPHQALHAALNLVVERADELAEETTGLAAELPASEAELLAELPRRVTDRDLRPSRSAGLLAYEVPLLRFHLAQSEVRELLMGEQLYGGEPNLALRELYQNAMDACRYRETRWRYLRARGTVTGTWTGEITFTEGEDERGRYVECRDNGVGMSAELLKHTFTRAGSRFERSKAFRREQARWLRHDPTLRLYPNSRFGIGVFSYFMLADEMTIVTRQVSPDGIPAEHALRVDIPSSGSLFRIQRHHGADGLADGGTRIRLYLREGALDGGATCVSVLRQLVRVSQFTLTARDAAGGSHTWRPGALQPSLTGSEEALEAVPGVLWWVTGQGAVLCDGIVTDQKPFGCVLDLTGEHAGVLSVSRKELQHYDRAWAAEQWRQGADVLARWPHLTMEWVWEVDESNPAVAVVLGQEWRGRGLRIPQKSGKAHELDAVGWFHPDAHLTGAHPSPRDHEFVEWLSWRCAVLRHDVSDAEPSPTELSGHPVPEPGDGHLAQPGQRAWPQLVEQAAIRSMTLAQVVRRRRMLSIAAPCWVPPQDPERPTDLDWVPSAEQGDFLRRLDHERALSAGLFSNGPASFKLRDIPRASAWLCMPMGALAARLAPFEPFGAPRVPEVPEAHRQHICDSMELDRLFVRTRRHPSDPVQEPYGVRLACEATGDSPSAVLEVLAAHAWLGWAVPDLDDVLAWMDVPRDDFRVLIRFLHHTRHGETVLRWGATAALARRESCTLGEAEDRLASLATKLRLNYRRAFPAAEHPARQIRPTPLAADHLEHDTGLFFDPESRPHLSRLVDCDDETVDQLRAMGLPIPRAYRVAQQWTRLPLRVRYVLGGKPHPFSTTANSNFPAETFSSATLFNAALILQEPLRNVVELVRSEADAIGLPVPDVPEELLDHQPVEAEGAALLGHVDENGDHDRDDGEAVWVPLTPPQLALRAHLTGLSPADALTSLTRLRRLGARVPELTPDALDALRGPVPDAYDLDVLHTFWPHPDDPHSLTPLELVRAAARVGDTPAKAVARIAPYLPLCAGLPGPPLPDLSAAPDTVPLWQDLTILTRHLDGSEPALEGAVGASGIARAAEAVGESAAWVARRLRLYADLFALHIAEDADA</sequence>
<evidence type="ECO:0000259" key="3">
    <source>
        <dbReference type="Pfam" id="PF24401"/>
    </source>
</evidence>
<dbReference type="InterPro" id="IPR011600">
    <property type="entry name" value="Pept_C14_caspase"/>
</dbReference>
<gene>
    <name evidence="5" type="ORF">OFY01_22665</name>
</gene>
<protein>
    <submittedName>
        <fullName evidence="5">Caspase family protein</fullName>
    </submittedName>
</protein>
<accession>A0ABT3U1C5</accession>
<feature type="domain" description="wHTH-Hsp90 Na associated" evidence="4">
    <location>
        <begin position="1580"/>
        <end position="1630"/>
    </location>
</feature>
<dbReference type="Pfam" id="PF24401">
    <property type="entry name" value="iHD-CE"/>
    <property type="match status" value="1"/>
</dbReference>
<feature type="region of interest" description="Disordered" evidence="1">
    <location>
        <begin position="1011"/>
        <end position="1035"/>
    </location>
</feature>
<evidence type="ECO:0000256" key="1">
    <source>
        <dbReference type="SAM" id="MobiDB-lite"/>
    </source>
</evidence>
<dbReference type="InterPro" id="IPR036890">
    <property type="entry name" value="HATPase_C_sf"/>
</dbReference>
<comment type="caution">
    <text evidence="5">The sequence shown here is derived from an EMBL/GenBank/DDBJ whole genome shotgun (WGS) entry which is preliminary data.</text>
</comment>
<dbReference type="InterPro" id="IPR020575">
    <property type="entry name" value="Hsp90_N"/>
</dbReference>
<dbReference type="Gene3D" id="3.30.565.10">
    <property type="entry name" value="Histidine kinase-like ATPase, C-terminal domain"/>
    <property type="match status" value="1"/>
</dbReference>